<dbReference type="Proteomes" id="UP000808337">
    <property type="component" value="Unassembled WGS sequence"/>
</dbReference>
<dbReference type="EMBL" id="JADKGY010000029">
    <property type="protein sequence ID" value="MBK9983867.1"/>
    <property type="molecule type" value="Genomic_DNA"/>
</dbReference>
<evidence type="ECO:0000313" key="1">
    <source>
        <dbReference type="EMBL" id="MBK9983867.1"/>
    </source>
</evidence>
<reference evidence="1 2" key="1">
    <citation type="submission" date="2020-10" db="EMBL/GenBank/DDBJ databases">
        <title>Connecting structure to function with the recovery of over 1000 high-quality activated sludge metagenome-assembled genomes encoding full-length rRNA genes using long-read sequencing.</title>
        <authorList>
            <person name="Singleton C.M."/>
            <person name="Petriglieri F."/>
            <person name="Kristensen J.M."/>
            <person name="Kirkegaard R.H."/>
            <person name="Michaelsen T.Y."/>
            <person name="Andersen M.H."/>
            <person name="Karst S.M."/>
            <person name="Dueholm M.S."/>
            <person name="Nielsen P.H."/>
            <person name="Albertsen M."/>
        </authorList>
    </citation>
    <scope>NUCLEOTIDE SEQUENCE [LARGE SCALE GENOMIC DNA]</scope>
    <source>
        <strain evidence="1">Ribe_18-Q3-R11-54_MAXAC.273</strain>
    </source>
</reference>
<proteinExistence type="predicted"/>
<accession>A0A9D7SVH4</accession>
<sequence>MNFNTGINNNKNVSVNECDIEDFFSVVEPDYGTKVLTTLGSIEDAELILVPTKLDVGDYKVNVTRKATNMYKVEGTKIYIQTKYCLRI</sequence>
<organism evidence="1 2">
    <name type="scientific">Candidatus Opimibacter skivensis</name>
    <dbReference type="NCBI Taxonomy" id="2982028"/>
    <lineage>
        <taxon>Bacteria</taxon>
        <taxon>Pseudomonadati</taxon>
        <taxon>Bacteroidota</taxon>
        <taxon>Saprospiria</taxon>
        <taxon>Saprospirales</taxon>
        <taxon>Saprospiraceae</taxon>
        <taxon>Candidatus Opimibacter</taxon>
    </lineage>
</organism>
<name>A0A9D7SVH4_9BACT</name>
<gene>
    <name evidence="1" type="ORF">IPP15_16110</name>
</gene>
<evidence type="ECO:0000313" key="2">
    <source>
        <dbReference type="Proteomes" id="UP000808337"/>
    </source>
</evidence>
<protein>
    <submittedName>
        <fullName evidence="1">Uncharacterized protein</fullName>
    </submittedName>
</protein>
<dbReference type="AlphaFoldDB" id="A0A9D7SVH4"/>
<comment type="caution">
    <text evidence="1">The sequence shown here is derived from an EMBL/GenBank/DDBJ whole genome shotgun (WGS) entry which is preliminary data.</text>
</comment>